<name>A0A3B4BUG5_PYGNA</name>
<feature type="region of interest" description="Disordered" evidence="1">
    <location>
        <begin position="26"/>
        <end position="175"/>
    </location>
</feature>
<keyword evidence="2" id="KW-0472">Membrane</keyword>
<feature type="chain" id="PRO_5017215631" evidence="3">
    <location>
        <begin position="21"/>
        <end position="329"/>
    </location>
</feature>
<organism evidence="4 5">
    <name type="scientific">Pygocentrus nattereri</name>
    <name type="common">Red-bellied piranha</name>
    <dbReference type="NCBI Taxonomy" id="42514"/>
    <lineage>
        <taxon>Eukaryota</taxon>
        <taxon>Metazoa</taxon>
        <taxon>Chordata</taxon>
        <taxon>Craniata</taxon>
        <taxon>Vertebrata</taxon>
        <taxon>Euteleostomi</taxon>
        <taxon>Actinopterygii</taxon>
        <taxon>Neopterygii</taxon>
        <taxon>Teleostei</taxon>
        <taxon>Ostariophysi</taxon>
        <taxon>Characiformes</taxon>
        <taxon>Characoidei</taxon>
        <taxon>Pygocentrus</taxon>
    </lineage>
</organism>
<keyword evidence="3" id="KW-0732">Signal</keyword>
<feature type="transmembrane region" description="Helical" evidence="2">
    <location>
        <begin position="189"/>
        <end position="208"/>
    </location>
</feature>
<sequence length="329" mass="35542">MEKFDHLFMLCGLLITLSFALPNATTPPVTPTTSGPSSHTTTGNLIESYTSNSNNSTQDTTGNTTPSNGNSGNSTIPSTQNSTNSTTANMQSNSSVPSPTGQTNITTEQITQTTTNITPTSLATQPASKPTITSMSTVSTRLNSPAVTLHGNNDSTTAEDLTTETTPGNKTNNETAGAGLNFSEMSMTILFSVVLGVIVLMVLGQIVYKVSRNKHRMVQYSHRPLYNEDTGEQFVVPDDTLVISGGLYDGPQIYNPTVTTLNDEDQPTFAYTPTQLRLEFLREEQGTDRDYEATSFETFKTNEHNTLRQDSRTLVSEAPPSACCCIVFF</sequence>
<evidence type="ECO:0000256" key="1">
    <source>
        <dbReference type="SAM" id="MobiDB-lite"/>
    </source>
</evidence>
<dbReference type="GeneTree" id="ENSGT00970000193609"/>
<protein>
    <submittedName>
        <fullName evidence="4">Uncharacterized protein</fullName>
    </submittedName>
</protein>
<evidence type="ECO:0000256" key="3">
    <source>
        <dbReference type="SAM" id="SignalP"/>
    </source>
</evidence>
<keyword evidence="2" id="KW-0812">Transmembrane</keyword>
<feature type="compositionally biased region" description="Polar residues" evidence="1">
    <location>
        <begin position="121"/>
        <end position="155"/>
    </location>
</feature>
<reference evidence="4 5" key="1">
    <citation type="submission" date="2020-10" db="EMBL/GenBank/DDBJ databases">
        <title>Pygocentrus nattereri (red-bellied piranha) genome, fPygNat1, primary haplotype.</title>
        <authorList>
            <person name="Myers G."/>
            <person name="Meyer A."/>
            <person name="Karagic N."/>
            <person name="Pippel M."/>
            <person name="Winkler S."/>
            <person name="Tracey A."/>
            <person name="Wood J."/>
            <person name="Formenti G."/>
            <person name="Howe K."/>
            <person name="Fedrigo O."/>
            <person name="Jarvis E.D."/>
        </authorList>
    </citation>
    <scope>NUCLEOTIDE SEQUENCE [LARGE SCALE GENOMIC DNA]</scope>
</reference>
<proteinExistence type="predicted"/>
<evidence type="ECO:0000313" key="4">
    <source>
        <dbReference type="Ensembl" id="ENSPNAP00000003282.1"/>
    </source>
</evidence>
<feature type="compositionally biased region" description="Low complexity" evidence="1">
    <location>
        <begin position="156"/>
        <end position="166"/>
    </location>
</feature>
<accession>A0A3B4BUG5</accession>
<feature type="compositionally biased region" description="Low complexity" evidence="1">
    <location>
        <begin position="31"/>
        <end position="120"/>
    </location>
</feature>
<dbReference type="Proteomes" id="UP001501920">
    <property type="component" value="Chromosome 26"/>
</dbReference>
<evidence type="ECO:0000256" key="2">
    <source>
        <dbReference type="SAM" id="Phobius"/>
    </source>
</evidence>
<reference evidence="4" key="2">
    <citation type="submission" date="2025-08" db="UniProtKB">
        <authorList>
            <consortium name="Ensembl"/>
        </authorList>
    </citation>
    <scope>IDENTIFICATION</scope>
</reference>
<feature type="signal peptide" evidence="3">
    <location>
        <begin position="1"/>
        <end position="20"/>
    </location>
</feature>
<dbReference type="STRING" id="42514.ENSPNAP00000003282"/>
<evidence type="ECO:0000313" key="5">
    <source>
        <dbReference type="Proteomes" id="UP001501920"/>
    </source>
</evidence>
<keyword evidence="2" id="KW-1133">Transmembrane helix</keyword>
<dbReference type="AlphaFoldDB" id="A0A3B4BUG5"/>
<reference evidence="4" key="3">
    <citation type="submission" date="2025-09" db="UniProtKB">
        <authorList>
            <consortium name="Ensembl"/>
        </authorList>
    </citation>
    <scope>IDENTIFICATION</scope>
</reference>
<keyword evidence="5" id="KW-1185">Reference proteome</keyword>
<dbReference type="Ensembl" id="ENSPNAT00000008998.2">
    <property type="protein sequence ID" value="ENSPNAP00000003282.1"/>
    <property type="gene ID" value="ENSPNAG00000009699.2"/>
</dbReference>